<keyword evidence="2" id="KW-1185">Reference proteome</keyword>
<protein>
    <submittedName>
        <fullName evidence="1">Uncharacterized protein</fullName>
    </submittedName>
</protein>
<organism evidence="1 2">
    <name type="scientific">Polaribacter porphyrae</name>
    <dbReference type="NCBI Taxonomy" id="1137780"/>
    <lineage>
        <taxon>Bacteria</taxon>
        <taxon>Pseudomonadati</taxon>
        <taxon>Bacteroidota</taxon>
        <taxon>Flavobacteriia</taxon>
        <taxon>Flavobacteriales</taxon>
        <taxon>Flavobacteriaceae</taxon>
    </lineage>
</organism>
<evidence type="ECO:0000313" key="2">
    <source>
        <dbReference type="Proteomes" id="UP000238882"/>
    </source>
</evidence>
<comment type="caution">
    <text evidence="1">The sequence shown here is derived from an EMBL/GenBank/DDBJ whole genome shotgun (WGS) entry which is preliminary data.</text>
</comment>
<dbReference type="Proteomes" id="UP000238882">
    <property type="component" value="Unassembled WGS sequence"/>
</dbReference>
<dbReference type="RefSeq" id="WP_105016267.1">
    <property type="nucleotide sequence ID" value="NZ_MSCN01000001.1"/>
</dbReference>
<accession>A0A2S7WQT5</accession>
<evidence type="ECO:0000313" key="1">
    <source>
        <dbReference type="EMBL" id="PQJ79672.1"/>
    </source>
</evidence>
<name>A0A2S7WQT5_9FLAO</name>
<dbReference type="EMBL" id="MSCN01000001">
    <property type="protein sequence ID" value="PQJ79672.1"/>
    <property type="molecule type" value="Genomic_DNA"/>
</dbReference>
<dbReference type="AlphaFoldDB" id="A0A2S7WQT5"/>
<proteinExistence type="predicted"/>
<reference evidence="1 2" key="1">
    <citation type="submission" date="2016-12" db="EMBL/GenBank/DDBJ databases">
        <title>Trade-off between light-utilization and light-protection in marine flavobacteria.</title>
        <authorList>
            <person name="Kumagai Y."/>
            <person name="Yoshizawa S."/>
            <person name="Kogure K."/>
            <person name="Iwasaki W."/>
        </authorList>
    </citation>
    <scope>NUCLEOTIDE SEQUENCE [LARGE SCALE GENOMIC DNA]</scope>
    <source>
        <strain evidence="1 2">NBRC 108759</strain>
    </source>
</reference>
<gene>
    <name evidence="1" type="ORF">BTO18_11030</name>
</gene>
<sequence>MTVIEKKKNLKNIIDNLSNDNLEEALNYLQKLSSKDKNRITIVKNLLKEEQWLFEELAK</sequence>